<dbReference type="EMBL" id="OR575930">
    <property type="protein sequence ID" value="WOZ57586.1"/>
    <property type="molecule type" value="Genomic_DNA"/>
</dbReference>
<accession>A0AAX4G8A2</accession>
<reference evidence="2" key="1">
    <citation type="submission" date="2024-05" db="EMBL/GenBank/DDBJ databases">
        <authorList>
            <person name="Tikunov A.Y."/>
            <person name="Morozova V.V."/>
            <person name="Kozlova Y.N."/>
            <person name="Tikunova N.V."/>
            <person name="Babkin I.V."/>
        </authorList>
    </citation>
    <scope>NUCLEOTIDE SEQUENCE [LARGE SCALE GENOMIC DNA]</scope>
</reference>
<keyword evidence="2" id="KW-1185">Reference proteome</keyword>
<organism evidence="1 2">
    <name type="scientific">Pseudomonas phage vB_PseuGesM_254</name>
    <dbReference type="NCBI Taxonomy" id="3092638"/>
    <lineage>
        <taxon>Viruses</taxon>
        <taxon>Duplodnaviria</taxon>
        <taxon>Heunggongvirae</taxon>
        <taxon>Uroviricota</taxon>
        <taxon>Caudoviricetes</taxon>
        <taxon>Vandenendeviridae</taxon>
        <taxon>Chemalvirus</taxon>
        <taxon>Chemalvirus PseuGes254</taxon>
    </lineage>
</organism>
<evidence type="ECO:0000313" key="1">
    <source>
        <dbReference type="EMBL" id="WOZ57586.1"/>
    </source>
</evidence>
<evidence type="ECO:0000313" key="2">
    <source>
        <dbReference type="Proteomes" id="UP001305174"/>
    </source>
</evidence>
<name>A0AAX4G8A2_9CAUD</name>
<sequence>MTIRKPIHEHDCNTCYFLGCHNGQDLYFCGNEAISGWTLISRYGKHGDYCSGGHKTTNPQMLEARKRAVACGFINENEYN</sequence>
<proteinExistence type="predicted"/>
<dbReference type="Proteomes" id="UP001305174">
    <property type="component" value="Segment"/>
</dbReference>
<protein>
    <submittedName>
        <fullName evidence="1">Uncharacterized protein</fullName>
    </submittedName>
</protein>